<reference evidence="2 3" key="1">
    <citation type="submission" date="2014-06" db="EMBL/GenBank/DDBJ databases">
        <authorList>
            <consortium name="DOE Joint Genome Institute"/>
            <person name="Kuo A."/>
            <person name="Kohler A."/>
            <person name="Nagy L.G."/>
            <person name="Floudas D."/>
            <person name="Copeland A."/>
            <person name="Barry K.W."/>
            <person name="Cichocki N."/>
            <person name="Veneault-Fourrey C."/>
            <person name="LaButti K."/>
            <person name="Lindquist E.A."/>
            <person name="Lipzen A."/>
            <person name="Lundell T."/>
            <person name="Morin E."/>
            <person name="Murat C."/>
            <person name="Sun H."/>
            <person name="Tunlid A."/>
            <person name="Henrissat B."/>
            <person name="Grigoriev I.V."/>
            <person name="Hibbett D.S."/>
            <person name="Martin F."/>
            <person name="Nordberg H.P."/>
            <person name="Cantor M.N."/>
            <person name="Hua S.X."/>
        </authorList>
    </citation>
    <scope>NUCLEOTIDE SEQUENCE [LARGE SCALE GENOMIC DNA]</scope>
    <source>
        <strain evidence="2 3">ATCC 200175</strain>
    </source>
</reference>
<sequence>LEYLVRWKGFPLEEPEWKKASELTHAKEVVADFHRAHPAKPRPMPTMKLRFRRLRNLTTPSYILHFLFNWEDGTFERDEGRETWYDALEEQPSEQVASCDP</sequence>
<dbReference type="InterPro" id="IPR023780">
    <property type="entry name" value="Chromo_domain"/>
</dbReference>
<dbReference type="AlphaFoldDB" id="A0A0C9TA64"/>
<evidence type="ECO:0000313" key="2">
    <source>
        <dbReference type="EMBL" id="KIJ05102.1"/>
    </source>
</evidence>
<dbReference type="Proteomes" id="UP000053647">
    <property type="component" value="Unassembled WGS sequence"/>
</dbReference>
<evidence type="ECO:0000313" key="3">
    <source>
        <dbReference type="Proteomes" id="UP000053647"/>
    </source>
</evidence>
<reference evidence="3" key="2">
    <citation type="submission" date="2015-01" db="EMBL/GenBank/DDBJ databases">
        <title>Evolutionary Origins and Diversification of the Mycorrhizal Mutualists.</title>
        <authorList>
            <consortium name="DOE Joint Genome Institute"/>
            <consortium name="Mycorrhizal Genomics Consortium"/>
            <person name="Kohler A."/>
            <person name="Kuo A."/>
            <person name="Nagy L.G."/>
            <person name="Floudas D."/>
            <person name="Copeland A."/>
            <person name="Barry K.W."/>
            <person name="Cichocki N."/>
            <person name="Veneault-Fourrey C."/>
            <person name="LaButti K."/>
            <person name="Lindquist E.A."/>
            <person name="Lipzen A."/>
            <person name="Lundell T."/>
            <person name="Morin E."/>
            <person name="Murat C."/>
            <person name="Riley R."/>
            <person name="Ohm R."/>
            <person name="Sun H."/>
            <person name="Tunlid A."/>
            <person name="Henrissat B."/>
            <person name="Grigoriev I.V."/>
            <person name="Hibbett D.S."/>
            <person name="Martin F."/>
        </authorList>
    </citation>
    <scope>NUCLEOTIDE SEQUENCE [LARGE SCALE GENOMIC DNA]</scope>
    <source>
        <strain evidence="3">ATCC 200175</strain>
    </source>
</reference>
<keyword evidence="3" id="KW-1185">Reference proteome</keyword>
<dbReference type="SUPFAM" id="SSF54160">
    <property type="entry name" value="Chromo domain-like"/>
    <property type="match status" value="1"/>
</dbReference>
<dbReference type="Pfam" id="PF00385">
    <property type="entry name" value="Chromo"/>
    <property type="match status" value="1"/>
</dbReference>
<gene>
    <name evidence="2" type="ORF">PAXINDRAFT_93890</name>
</gene>
<dbReference type="InterPro" id="IPR016197">
    <property type="entry name" value="Chromo-like_dom_sf"/>
</dbReference>
<dbReference type="EMBL" id="KN821242">
    <property type="protein sequence ID" value="KIJ05102.1"/>
    <property type="molecule type" value="Genomic_DNA"/>
</dbReference>
<dbReference type="Gene3D" id="2.40.50.40">
    <property type="match status" value="1"/>
</dbReference>
<feature type="domain" description="Chromo" evidence="1">
    <location>
        <begin position="1"/>
        <end position="45"/>
    </location>
</feature>
<feature type="non-terminal residue" evidence="2">
    <location>
        <position position="1"/>
    </location>
</feature>
<dbReference type="GO" id="GO:0006338">
    <property type="term" value="P:chromatin remodeling"/>
    <property type="evidence" value="ECO:0007669"/>
    <property type="project" value="UniProtKB-ARBA"/>
</dbReference>
<dbReference type="PROSITE" id="PS50013">
    <property type="entry name" value="CHROMO_2"/>
    <property type="match status" value="1"/>
</dbReference>
<protein>
    <recommendedName>
        <fullName evidence="1">Chromo domain-containing protein</fullName>
    </recommendedName>
</protein>
<organism evidence="2 3">
    <name type="scientific">Paxillus involutus ATCC 200175</name>
    <dbReference type="NCBI Taxonomy" id="664439"/>
    <lineage>
        <taxon>Eukaryota</taxon>
        <taxon>Fungi</taxon>
        <taxon>Dikarya</taxon>
        <taxon>Basidiomycota</taxon>
        <taxon>Agaricomycotina</taxon>
        <taxon>Agaricomycetes</taxon>
        <taxon>Agaricomycetidae</taxon>
        <taxon>Boletales</taxon>
        <taxon>Paxilineae</taxon>
        <taxon>Paxillaceae</taxon>
        <taxon>Paxillus</taxon>
    </lineage>
</organism>
<proteinExistence type="predicted"/>
<dbReference type="HOGENOM" id="CLU_180223_0_0_1"/>
<dbReference type="OrthoDB" id="2650643at2759"/>
<accession>A0A0C9TA64</accession>
<dbReference type="InterPro" id="IPR000953">
    <property type="entry name" value="Chromo/chromo_shadow_dom"/>
</dbReference>
<dbReference type="CDD" id="cd00024">
    <property type="entry name" value="CD_CSD"/>
    <property type="match status" value="1"/>
</dbReference>
<evidence type="ECO:0000259" key="1">
    <source>
        <dbReference type="PROSITE" id="PS50013"/>
    </source>
</evidence>
<name>A0A0C9TA64_PAXIN</name>